<dbReference type="Gene3D" id="3.10.20.440">
    <property type="entry name" value="2Fe-2S iron-sulphur cluster binding domain, sarcosine oxidase, alpha subunit, N-terminal domain"/>
    <property type="match status" value="1"/>
</dbReference>
<reference evidence="2 3" key="1">
    <citation type="submission" date="2020-03" db="EMBL/GenBank/DDBJ databases">
        <title>Roseomonas selenitidurans sp. nov. isolated from soil.</title>
        <authorList>
            <person name="Liu H."/>
        </authorList>
    </citation>
    <scope>NUCLEOTIDE SEQUENCE [LARGE SCALE GENOMIC DNA]</scope>
    <source>
        <strain evidence="2 3">JCM 15073</strain>
    </source>
</reference>
<protein>
    <submittedName>
        <fullName evidence="2">(2Fe-2S)-binding protein</fullName>
    </submittedName>
</protein>
<keyword evidence="3" id="KW-1185">Reference proteome</keyword>
<name>A0ABX1ET58_9PROT</name>
<evidence type="ECO:0000313" key="3">
    <source>
        <dbReference type="Proteomes" id="UP000765160"/>
    </source>
</evidence>
<comment type="caution">
    <text evidence="2">The sequence shown here is derived from an EMBL/GenBank/DDBJ whole genome shotgun (WGS) entry which is preliminary data.</text>
</comment>
<keyword evidence="1" id="KW-0560">Oxidoreductase</keyword>
<dbReference type="InterPro" id="IPR042204">
    <property type="entry name" value="2Fe-2S-bd_N"/>
</dbReference>
<accession>A0ABX1ET58</accession>
<organism evidence="2 3">
    <name type="scientific">Falsiroseomonas frigidaquae</name>
    <dbReference type="NCBI Taxonomy" id="487318"/>
    <lineage>
        <taxon>Bacteria</taxon>
        <taxon>Pseudomonadati</taxon>
        <taxon>Pseudomonadota</taxon>
        <taxon>Alphaproteobacteria</taxon>
        <taxon>Acetobacterales</taxon>
        <taxon>Roseomonadaceae</taxon>
        <taxon>Falsiroseomonas</taxon>
    </lineage>
</organism>
<dbReference type="SUPFAM" id="SSF54292">
    <property type="entry name" value="2Fe-2S ferredoxin-like"/>
    <property type="match status" value="1"/>
</dbReference>
<gene>
    <name evidence="2" type="ORF">HB662_03425</name>
</gene>
<evidence type="ECO:0000313" key="2">
    <source>
        <dbReference type="EMBL" id="NKE43814.1"/>
    </source>
</evidence>
<proteinExistence type="predicted"/>
<dbReference type="Pfam" id="PF13510">
    <property type="entry name" value="Fer2_4"/>
    <property type="match status" value="1"/>
</dbReference>
<sequence>MRQEVALRLVRLVDQDRPEISFTFEDRAMTARQGDTLLTAILAGDGAFLRESEFGDGHRAGFCLMGACQDCRVVLEGSGRVRACTTLLQPGMRVRRA</sequence>
<evidence type="ECO:0000256" key="1">
    <source>
        <dbReference type="ARBA" id="ARBA00023002"/>
    </source>
</evidence>
<dbReference type="EMBL" id="JAAVTX010000001">
    <property type="protein sequence ID" value="NKE43814.1"/>
    <property type="molecule type" value="Genomic_DNA"/>
</dbReference>
<dbReference type="InterPro" id="IPR036010">
    <property type="entry name" value="2Fe-2S_ferredoxin-like_sf"/>
</dbReference>
<dbReference type="Proteomes" id="UP000765160">
    <property type="component" value="Unassembled WGS sequence"/>
</dbReference>